<dbReference type="CDD" id="cd00782">
    <property type="entry name" value="MutL_Trans"/>
    <property type="match status" value="1"/>
</dbReference>
<dbReference type="Gene3D" id="3.30.565.10">
    <property type="entry name" value="Histidine kinase-like ATPase, C-terminal domain"/>
    <property type="match status" value="1"/>
</dbReference>
<dbReference type="Pfam" id="PF08676">
    <property type="entry name" value="MutL_C"/>
    <property type="match status" value="1"/>
</dbReference>
<evidence type="ECO:0000313" key="8">
    <source>
        <dbReference type="Proteomes" id="UP000184088"/>
    </source>
</evidence>
<dbReference type="InterPro" id="IPR036890">
    <property type="entry name" value="HATPase_C_sf"/>
</dbReference>
<dbReference type="GO" id="GO:0032300">
    <property type="term" value="C:mismatch repair complex"/>
    <property type="evidence" value="ECO:0007669"/>
    <property type="project" value="InterPro"/>
</dbReference>
<feature type="domain" description="MutL C-terminal dimerisation" evidence="5">
    <location>
        <begin position="398"/>
        <end position="537"/>
    </location>
</feature>
<evidence type="ECO:0000256" key="4">
    <source>
        <dbReference type="HAMAP-Rule" id="MF_00149"/>
    </source>
</evidence>
<dbReference type="OrthoDB" id="9763467at2"/>
<dbReference type="PROSITE" id="PS00058">
    <property type="entry name" value="DNA_MISMATCH_REPAIR_1"/>
    <property type="match status" value="1"/>
</dbReference>
<accession>A0A1M4YER7</accession>
<evidence type="ECO:0000256" key="1">
    <source>
        <dbReference type="ARBA" id="ARBA00006082"/>
    </source>
</evidence>
<dbReference type="InterPro" id="IPR020667">
    <property type="entry name" value="DNA_mismatch_repair_MutL"/>
</dbReference>
<comment type="function">
    <text evidence="4">This protein is involved in the repair of mismatches in DNA. It is required for dam-dependent methyl-directed DNA mismatch repair. May act as a 'molecular matchmaker', a protein that promotes the formation of a stable complex between two or more DNA-binding proteins in an ATP-dependent manner without itself being part of a final effector complex.</text>
</comment>
<dbReference type="GO" id="GO:0030983">
    <property type="term" value="F:mismatched DNA binding"/>
    <property type="evidence" value="ECO:0007669"/>
    <property type="project" value="InterPro"/>
</dbReference>
<dbReference type="GO" id="GO:0006298">
    <property type="term" value="P:mismatch repair"/>
    <property type="evidence" value="ECO:0007669"/>
    <property type="project" value="UniProtKB-UniRule"/>
</dbReference>
<evidence type="ECO:0000259" key="6">
    <source>
        <dbReference type="SMART" id="SM01340"/>
    </source>
</evidence>
<proteinExistence type="inferred from homology"/>
<dbReference type="InterPro" id="IPR042121">
    <property type="entry name" value="MutL_C_regsub"/>
</dbReference>
<dbReference type="InterPro" id="IPR014790">
    <property type="entry name" value="MutL_C"/>
</dbReference>
<comment type="similarity">
    <text evidence="1 4">Belongs to the DNA mismatch repair MutL/HexB family.</text>
</comment>
<dbReference type="PANTHER" id="PTHR10073:SF12">
    <property type="entry name" value="DNA MISMATCH REPAIR PROTEIN MLH1"/>
    <property type="match status" value="1"/>
</dbReference>
<dbReference type="Gene3D" id="3.30.1370.100">
    <property type="entry name" value="MutL, C-terminal domain, regulatory subdomain"/>
    <property type="match status" value="1"/>
</dbReference>
<evidence type="ECO:0000313" key="7">
    <source>
        <dbReference type="EMBL" id="SHF04219.1"/>
    </source>
</evidence>
<dbReference type="HAMAP" id="MF_00149">
    <property type="entry name" value="DNA_mis_repair"/>
    <property type="match status" value="1"/>
</dbReference>
<dbReference type="STRING" id="1121256.SAMN02746089_01213"/>
<dbReference type="GO" id="GO:0016887">
    <property type="term" value="F:ATP hydrolysis activity"/>
    <property type="evidence" value="ECO:0007669"/>
    <property type="project" value="InterPro"/>
</dbReference>
<keyword evidence="8" id="KW-1185">Reference proteome</keyword>
<evidence type="ECO:0000259" key="5">
    <source>
        <dbReference type="SMART" id="SM00853"/>
    </source>
</evidence>
<organism evidence="7 8">
    <name type="scientific">Caldanaerobius fijiensis DSM 17918</name>
    <dbReference type="NCBI Taxonomy" id="1121256"/>
    <lineage>
        <taxon>Bacteria</taxon>
        <taxon>Bacillati</taxon>
        <taxon>Bacillota</taxon>
        <taxon>Clostridia</taxon>
        <taxon>Thermoanaerobacterales</taxon>
        <taxon>Thermoanaerobacteraceae</taxon>
        <taxon>Caldanaerobius</taxon>
    </lineage>
</organism>
<keyword evidence="2 4" id="KW-0227">DNA damage</keyword>
<sequence>MGIINILDASVASKISAGEVVERPASVVKELIENSIDAGSKNIILEVKNAGKKLIKVTDDGCGMTKNDAVLCIERYATSKLRTIEDLNSLITLGFRGEALASISAVSKLQIVTRPRDQSIGTLVEVWGGEIIDVRDTGCKEGTTVTVKDLFYNTPARLKFLKRDSIEFNNIYNIFYKLMLSHPEISFKLISDDKLKLSSTGDGNLLNCIKTIWGQEIADHMIEVKAQDRAVKVTGYISDRSVIRRSKNDILFFVNKRCIINKALYAAVLDVYKQYLTTGTYPVIVLNIDIDPRMIDVNIHPTKLELKFSDEHGIYGAMYNALNNALNPKSEVNRPLTSIFNINDFEKQGNVEIETKYEQVKLKETDIRDINELENEINIAVDEVINEGMIFYDDDIKYLGQVLSTYLLCEKDNELYIIDQHAAHERILYEKYIKEFKNNRISSQRLLIPTIIELKNDEKNIVIENINLFNTLGYEIDDFGETAIAIRAVPIFFDQTQARLFIDECVAYLSSDSNRTSIDEMLFKKACKAAVKANDSLTEKEARELIKSLLSCENPYNCPHGRPTIVRFTKSDMDKMFKRVI</sequence>
<dbReference type="SUPFAM" id="SSF54211">
    <property type="entry name" value="Ribosomal protein S5 domain 2-like"/>
    <property type="match status" value="1"/>
</dbReference>
<dbReference type="InterPro" id="IPR020568">
    <property type="entry name" value="Ribosomal_Su5_D2-typ_SF"/>
</dbReference>
<dbReference type="Gene3D" id="3.30.230.10">
    <property type="match status" value="1"/>
</dbReference>
<dbReference type="FunFam" id="3.30.565.10:FF:000003">
    <property type="entry name" value="DNA mismatch repair endonuclease MutL"/>
    <property type="match status" value="1"/>
</dbReference>
<dbReference type="GO" id="GO:0140664">
    <property type="term" value="F:ATP-dependent DNA damage sensor activity"/>
    <property type="evidence" value="ECO:0007669"/>
    <property type="project" value="InterPro"/>
</dbReference>
<dbReference type="NCBIfam" id="TIGR00585">
    <property type="entry name" value="mutl"/>
    <property type="match status" value="1"/>
</dbReference>
<dbReference type="InterPro" id="IPR014721">
    <property type="entry name" value="Ribsml_uS5_D2-typ_fold_subgr"/>
</dbReference>
<dbReference type="SMART" id="SM01340">
    <property type="entry name" value="DNA_mis_repair"/>
    <property type="match status" value="1"/>
</dbReference>
<feature type="domain" description="DNA mismatch repair protein S5" evidence="6">
    <location>
        <begin position="209"/>
        <end position="327"/>
    </location>
</feature>
<dbReference type="InterPro" id="IPR042120">
    <property type="entry name" value="MutL_C_dimsub"/>
</dbReference>
<dbReference type="InterPro" id="IPR037198">
    <property type="entry name" value="MutL_C_sf"/>
</dbReference>
<dbReference type="InterPro" id="IPR038973">
    <property type="entry name" value="MutL/Mlh/Pms-like"/>
</dbReference>
<dbReference type="InterPro" id="IPR013507">
    <property type="entry name" value="DNA_mismatch_S5_2-like"/>
</dbReference>
<evidence type="ECO:0000256" key="2">
    <source>
        <dbReference type="ARBA" id="ARBA00022763"/>
    </source>
</evidence>
<dbReference type="EMBL" id="FQVH01000010">
    <property type="protein sequence ID" value="SHF04219.1"/>
    <property type="molecule type" value="Genomic_DNA"/>
</dbReference>
<dbReference type="Pfam" id="PF01119">
    <property type="entry name" value="DNA_mis_repair"/>
    <property type="match status" value="1"/>
</dbReference>
<dbReference type="GO" id="GO:0005524">
    <property type="term" value="F:ATP binding"/>
    <property type="evidence" value="ECO:0007669"/>
    <property type="project" value="InterPro"/>
</dbReference>
<protein>
    <recommendedName>
        <fullName evidence="4">DNA mismatch repair protein MutL</fullName>
    </recommendedName>
</protein>
<dbReference type="Pfam" id="PF13589">
    <property type="entry name" value="HATPase_c_3"/>
    <property type="match status" value="1"/>
</dbReference>
<gene>
    <name evidence="4" type="primary">mutL</name>
    <name evidence="7" type="ORF">SAMN02746089_01213</name>
</gene>
<dbReference type="PANTHER" id="PTHR10073">
    <property type="entry name" value="DNA MISMATCH REPAIR PROTEIN MLH, PMS, MUTL"/>
    <property type="match status" value="1"/>
</dbReference>
<dbReference type="AlphaFoldDB" id="A0A1M4YER7"/>
<keyword evidence="3 4" id="KW-0234">DNA repair</keyword>
<dbReference type="InterPro" id="IPR002099">
    <property type="entry name" value="MutL/Mlh/PMS"/>
</dbReference>
<dbReference type="Proteomes" id="UP000184088">
    <property type="component" value="Unassembled WGS sequence"/>
</dbReference>
<dbReference type="SMART" id="SM00853">
    <property type="entry name" value="MutL_C"/>
    <property type="match status" value="1"/>
</dbReference>
<evidence type="ECO:0000256" key="3">
    <source>
        <dbReference type="ARBA" id="ARBA00023204"/>
    </source>
</evidence>
<reference evidence="7 8" key="1">
    <citation type="submission" date="2016-11" db="EMBL/GenBank/DDBJ databases">
        <authorList>
            <person name="Jaros S."/>
            <person name="Januszkiewicz K."/>
            <person name="Wedrychowicz H."/>
        </authorList>
    </citation>
    <scope>NUCLEOTIDE SEQUENCE [LARGE SCALE GENOMIC DNA]</scope>
    <source>
        <strain evidence="7 8">DSM 17918</strain>
    </source>
</reference>
<dbReference type="InterPro" id="IPR014762">
    <property type="entry name" value="DNA_mismatch_repair_CS"/>
</dbReference>
<dbReference type="CDD" id="cd16926">
    <property type="entry name" value="HATPase_MutL-MLH-PMS-like"/>
    <property type="match status" value="1"/>
</dbReference>
<dbReference type="RefSeq" id="WP_073342775.1">
    <property type="nucleotide sequence ID" value="NZ_FQVH01000010.1"/>
</dbReference>
<dbReference type="SUPFAM" id="SSF118116">
    <property type="entry name" value="DNA mismatch repair protein MutL"/>
    <property type="match status" value="1"/>
</dbReference>
<dbReference type="SUPFAM" id="SSF55874">
    <property type="entry name" value="ATPase domain of HSP90 chaperone/DNA topoisomerase II/histidine kinase"/>
    <property type="match status" value="1"/>
</dbReference>
<dbReference type="Gene3D" id="3.30.1540.20">
    <property type="entry name" value="MutL, C-terminal domain, dimerisation subdomain"/>
    <property type="match status" value="1"/>
</dbReference>
<name>A0A1M4YER7_9THEO</name>